<dbReference type="Pfam" id="PF04909">
    <property type="entry name" value="Amidohydro_2"/>
    <property type="match status" value="1"/>
</dbReference>
<dbReference type="AlphaFoldDB" id="A0A371AYC6"/>
<evidence type="ECO:0000313" key="3">
    <source>
        <dbReference type="Proteomes" id="UP000255036"/>
    </source>
</evidence>
<dbReference type="OrthoDB" id="9771932at2"/>
<dbReference type="Proteomes" id="UP000255036">
    <property type="component" value="Unassembled WGS sequence"/>
</dbReference>
<evidence type="ECO:0000313" key="2">
    <source>
        <dbReference type="EMBL" id="RDU24567.1"/>
    </source>
</evidence>
<dbReference type="SUPFAM" id="SSF51556">
    <property type="entry name" value="Metallo-dependent hydrolases"/>
    <property type="match status" value="1"/>
</dbReference>
<keyword evidence="2" id="KW-0378">Hydrolase</keyword>
<name>A0A371AYC6_9FIRM</name>
<dbReference type="InterPro" id="IPR032466">
    <property type="entry name" value="Metal_Hydrolase"/>
</dbReference>
<dbReference type="RefSeq" id="WP_115480800.1">
    <property type="nucleotide sequence ID" value="NZ_QRCT01000012.1"/>
</dbReference>
<evidence type="ECO:0000259" key="1">
    <source>
        <dbReference type="Pfam" id="PF04909"/>
    </source>
</evidence>
<feature type="domain" description="Amidohydrolase-related" evidence="1">
    <location>
        <begin position="82"/>
        <end position="261"/>
    </location>
</feature>
<dbReference type="InterPro" id="IPR006680">
    <property type="entry name" value="Amidohydro-rel"/>
</dbReference>
<dbReference type="GO" id="GO:0016787">
    <property type="term" value="F:hydrolase activity"/>
    <property type="evidence" value="ECO:0007669"/>
    <property type="project" value="UniProtKB-KW"/>
</dbReference>
<protein>
    <submittedName>
        <fullName evidence="2">Amidohydrolase</fullName>
    </submittedName>
</protein>
<dbReference type="Gene3D" id="3.20.20.140">
    <property type="entry name" value="Metal-dependent hydrolases"/>
    <property type="match status" value="1"/>
</dbReference>
<sequence>MIIDGHSHVCLPVEKHIHLMDKAGVDKTVLFYTSIHPETASNFADVKKEMQRLKENVAGDTNLSTKARIQGLKEQKDAISLYPSRFIGFGSIPGSLTDFERNEYIEKEVIGNGFVGLGEFTLPSGFIQTLRPIFKSSANFGNLPLWIHAFHPLTLPDIKQISQFAKEFPSVPVIIGHLGGSNWLETVDLVKETPNLYLDISAYFSTFVLKIIINELPLKCIFGVDMPYGDLQLSLDAVRKLSNSNDVTKAVLGENIAVLLNL</sequence>
<dbReference type="EMBL" id="QRCT01000012">
    <property type="protein sequence ID" value="RDU24567.1"/>
    <property type="molecule type" value="Genomic_DNA"/>
</dbReference>
<comment type="caution">
    <text evidence="2">The sequence shown here is derived from an EMBL/GenBank/DDBJ whole genome shotgun (WGS) entry which is preliminary data.</text>
</comment>
<accession>A0A371AYC6</accession>
<organism evidence="2 3">
    <name type="scientific">Anaerosacchariphilus polymeriproducens</name>
    <dbReference type="NCBI Taxonomy" id="1812858"/>
    <lineage>
        <taxon>Bacteria</taxon>
        <taxon>Bacillati</taxon>
        <taxon>Bacillota</taxon>
        <taxon>Clostridia</taxon>
        <taxon>Lachnospirales</taxon>
        <taxon>Lachnospiraceae</taxon>
        <taxon>Anaerosacchariphilus</taxon>
    </lineage>
</organism>
<proteinExistence type="predicted"/>
<gene>
    <name evidence="2" type="ORF">DWV06_03635</name>
</gene>
<keyword evidence="3" id="KW-1185">Reference proteome</keyword>
<reference evidence="2 3" key="1">
    <citation type="submission" date="2018-07" db="EMBL/GenBank/DDBJ databases">
        <title>Anaerosacharophilus polymeroproducens gen. nov. sp. nov., an anaerobic bacterium isolated from salt field.</title>
        <authorList>
            <person name="Kim W."/>
            <person name="Yang S.-H."/>
            <person name="Oh J."/>
            <person name="Lee J.-H."/>
            <person name="Kwon K.K."/>
        </authorList>
    </citation>
    <scope>NUCLEOTIDE SEQUENCE [LARGE SCALE GENOMIC DNA]</scope>
    <source>
        <strain evidence="2 3">MCWD5</strain>
    </source>
</reference>